<dbReference type="AlphaFoldDB" id="A0A840QNG8"/>
<name>A0A840QNG8_9BACI</name>
<evidence type="ECO:0000313" key="1">
    <source>
        <dbReference type="EMBL" id="MBB5172897.1"/>
    </source>
</evidence>
<sequence length="269" mass="31363">MIMSSDFLKEINELKESFFEMIKYEYLSKYITSASIDDDQLVFLLFMLKEQSISPKQRHSYILTSILVQAALDTHEKITTDQMDQDDLRKARQLTVLAGDYYSSLYYLILAKQGEVSFIRVLAKAIQDINEAKMNVYHKKEILDWSELLLNVNTIDTAIVRNVKHFFHVKEPTLACDHFFLFKRLVYERNSYLRGTKDSPFLKYYTAMGKEGNIRSEQLIMSKIDSHIERTKSNLLDGTLGAYQQYISSRVEELLDSSEVNSHYLVKEG</sequence>
<organism evidence="1 2">
    <name type="scientific">Texcoconibacillus texcoconensis</name>
    <dbReference type="NCBI Taxonomy" id="1095777"/>
    <lineage>
        <taxon>Bacteria</taxon>
        <taxon>Bacillati</taxon>
        <taxon>Bacillota</taxon>
        <taxon>Bacilli</taxon>
        <taxon>Bacillales</taxon>
        <taxon>Bacillaceae</taxon>
        <taxon>Texcoconibacillus</taxon>
    </lineage>
</organism>
<dbReference type="InterPro" id="IPR009920">
    <property type="entry name" value="HEPPP_synth_su1"/>
</dbReference>
<dbReference type="EMBL" id="JACHHB010000004">
    <property type="protein sequence ID" value="MBB5172897.1"/>
    <property type="molecule type" value="Genomic_DNA"/>
</dbReference>
<protein>
    <submittedName>
        <fullName evidence="1">Heptaprenyl diphosphate synthase</fullName>
        <ecNumber evidence="1">2.5.1.30</ecNumber>
    </submittedName>
</protein>
<dbReference type="GO" id="GO:0009234">
    <property type="term" value="P:menaquinone biosynthetic process"/>
    <property type="evidence" value="ECO:0007669"/>
    <property type="project" value="InterPro"/>
</dbReference>
<accession>A0A840QNG8</accession>
<keyword evidence="2" id="KW-1185">Reference proteome</keyword>
<evidence type="ECO:0000313" key="2">
    <source>
        <dbReference type="Proteomes" id="UP000551878"/>
    </source>
</evidence>
<reference evidence="1 2" key="1">
    <citation type="submission" date="2020-08" db="EMBL/GenBank/DDBJ databases">
        <title>Genomic Encyclopedia of Type Strains, Phase IV (KMG-IV): sequencing the most valuable type-strain genomes for metagenomic binning, comparative biology and taxonomic classification.</title>
        <authorList>
            <person name="Goeker M."/>
        </authorList>
    </citation>
    <scope>NUCLEOTIDE SEQUENCE [LARGE SCALE GENOMIC DNA]</scope>
    <source>
        <strain evidence="1 2">DSM 24696</strain>
    </source>
</reference>
<gene>
    <name evidence="1" type="ORF">HNQ41_001060</name>
</gene>
<proteinExistence type="predicted"/>
<dbReference type="GO" id="GO:0000010">
    <property type="term" value="F:heptaprenyl diphosphate synthase activity"/>
    <property type="evidence" value="ECO:0007669"/>
    <property type="project" value="UniProtKB-EC"/>
</dbReference>
<comment type="caution">
    <text evidence="1">The sequence shown here is derived from an EMBL/GenBank/DDBJ whole genome shotgun (WGS) entry which is preliminary data.</text>
</comment>
<dbReference type="RefSeq" id="WP_184663361.1">
    <property type="nucleotide sequence ID" value="NZ_JACHHB010000004.1"/>
</dbReference>
<dbReference type="Proteomes" id="UP000551878">
    <property type="component" value="Unassembled WGS sequence"/>
</dbReference>
<keyword evidence="1" id="KW-0808">Transferase</keyword>
<dbReference type="Pfam" id="PF07307">
    <property type="entry name" value="HEPPP_synt_1"/>
    <property type="match status" value="1"/>
</dbReference>
<dbReference type="Gene3D" id="1.20.120.1450">
    <property type="match status" value="1"/>
</dbReference>
<dbReference type="EC" id="2.5.1.30" evidence="1"/>